<name>A0A9J6D1G9_RHIMP</name>
<dbReference type="Proteomes" id="UP000821866">
    <property type="component" value="Unassembled WGS sequence"/>
</dbReference>
<proteinExistence type="predicted"/>
<dbReference type="EMBL" id="JABSTU010001987">
    <property type="protein sequence ID" value="KAH7985126.1"/>
    <property type="molecule type" value="Genomic_DNA"/>
</dbReference>
<reference evidence="2" key="1">
    <citation type="journal article" date="2020" name="Cell">
        <title>Large-Scale Comparative Analyses of Tick Genomes Elucidate Their Genetic Diversity and Vector Capacities.</title>
        <authorList>
            <consortium name="Tick Genome and Microbiome Consortium (TIGMIC)"/>
            <person name="Jia N."/>
            <person name="Wang J."/>
            <person name="Shi W."/>
            <person name="Du L."/>
            <person name="Sun Y."/>
            <person name="Zhan W."/>
            <person name="Jiang J.F."/>
            <person name="Wang Q."/>
            <person name="Zhang B."/>
            <person name="Ji P."/>
            <person name="Bell-Sakyi L."/>
            <person name="Cui X.M."/>
            <person name="Yuan T.T."/>
            <person name="Jiang B.G."/>
            <person name="Yang W.F."/>
            <person name="Lam T.T."/>
            <person name="Chang Q.C."/>
            <person name="Ding S.J."/>
            <person name="Wang X.J."/>
            <person name="Zhu J.G."/>
            <person name="Ruan X.D."/>
            <person name="Zhao L."/>
            <person name="Wei J.T."/>
            <person name="Ye R.Z."/>
            <person name="Que T.C."/>
            <person name="Du C.H."/>
            <person name="Zhou Y.H."/>
            <person name="Cheng J.X."/>
            <person name="Dai P.F."/>
            <person name="Guo W.B."/>
            <person name="Han X.H."/>
            <person name="Huang E.J."/>
            <person name="Li L.F."/>
            <person name="Wei W."/>
            <person name="Gao Y.C."/>
            <person name="Liu J.Z."/>
            <person name="Shao H.Z."/>
            <person name="Wang X."/>
            <person name="Wang C.C."/>
            <person name="Yang T.C."/>
            <person name="Huo Q.B."/>
            <person name="Li W."/>
            <person name="Chen H.Y."/>
            <person name="Chen S.E."/>
            <person name="Zhou L.G."/>
            <person name="Ni X.B."/>
            <person name="Tian J.H."/>
            <person name="Sheng Y."/>
            <person name="Liu T."/>
            <person name="Pan Y.S."/>
            <person name="Xia L.Y."/>
            <person name="Li J."/>
            <person name="Zhao F."/>
            <person name="Cao W.C."/>
        </authorList>
    </citation>
    <scope>NUCLEOTIDE SEQUENCE</scope>
    <source>
        <strain evidence="2">Rmic-2018</strain>
    </source>
</reference>
<sequence>MAALHLRLGAAANMDARLHSPSVAANMAASLRRGGEEAGNMGNPFRRILVFRNSTGLLTRPACSGWSASPPAAYVSVGRVLLLRRDLPAPNTSKTFYNSLAFSRRMGKLMKVSESVMIQKTEPSFRYPGVEVDLRRPEIRGDTERQTPYAAAPPSSGSTCRAFRQGSVQGSHSLSRRWKGDALVLNGSWSRRLSRIPPPSLCAEGTKCSSSDDVWPKVVHQLENTHACLDQEDLSAALASACRKVWWKSKKSEWKYSCSGCIKVSRGSKYSPPASSPPSIPAILPVLFALLTTQWEATQGKRQHDDFEKRTIPILRCPCVQENLQRRRLRGERQVMNAILGRTTVIGQQRRSFGQERARGRHSRRRRSKVDALVLNERYR</sequence>
<evidence type="ECO:0000313" key="2">
    <source>
        <dbReference type="EMBL" id="KAH7985126.1"/>
    </source>
</evidence>
<feature type="region of interest" description="Disordered" evidence="1">
    <location>
        <begin position="350"/>
        <end position="369"/>
    </location>
</feature>
<protein>
    <submittedName>
        <fullName evidence="2">Uncharacterized protein</fullName>
    </submittedName>
</protein>
<accession>A0A9J6D1G9</accession>
<feature type="compositionally biased region" description="Basic residues" evidence="1">
    <location>
        <begin position="359"/>
        <end position="368"/>
    </location>
</feature>
<evidence type="ECO:0000313" key="3">
    <source>
        <dbReference type="Proteomes" id="UP000821866"/>
    </source>
</evidence>
<organism evidence="2 3">
    <name type="scientific">Rhipicephalus microplus</name>
    <name type="common">Cattle tick</name>
    <name type="synonym">Boophilus microplus</name>
    <dbReference type="NCBI Taxonomy" id="6941"/>
    <lineage>
        <taxon>Eukaryota</taxon>
        <taxon>Metazoa</taxon>
        <taxon>Ecdysozoa</taxon>
        <taxon>Arthropoda</taxon>
        <taxon>Chelicerata</taxon>
        <taxon>Arachnida</taxon>
        <taxon>Acari</taxon>
        <taxon>Parasitiformes</taxon>
        <taxon>Ixodida</taxon>
        <taxon>Ixodoidea</taxon>
        <taxon>Ixodidae</taxon>
        <taxon>Rhipicephalinae</taxon>
        <taxon>Rhipicephalus</taxon>
        <taxon>Boophilus</taxon>
    </lineage>
</organism>
<comment type="caution">
    <text evidence="2">The sequence shown here is derived from an EMBL/GenBank/DDBJ whole genome shotgun (WGS) entry which is preliminary data.</text>
</comment>
<reference evidence="2" key="2">
    <citation type="submission" date="2021-09" db="EMBL/GenBank/DDBJ databases">
        <authorList>
            <person name="Jia N."/>
            <person name="Wang J."/>
            <person name="Shi W."/>
            <person name="Du L."/>
            <person name="Sun Y."/>
            <person name="Zhan W."/>
            <person name="Jiang J."/>
            <person name="Wang Q."/>
            <person name="Zhang B."/>
            <person name="Ji P."/>
            <person name="Sakyi L.B."/>
            <person name="Cui X."/>
            <person name="Yuan T."/>
            <person name="Jiang B."/>
            <person name="Yang W."/>
            <person name="Lam T.T.-Y."/>
            <person name="Chang Q."/>
            <person name="Ding S."/>
            <person name="Wang X."/>
            <person name="Zhu J."/>
            <person name="Ruan X."/>
            <person name="Zhao L."/>
            <person name="Wei J."/>
            <person name="Que T."/>
            <person name="Du C."/>
            <person name="Cheng J."/>
            <person name="Dai P."/>
            <person name="Han X."/>
            <person name="Huang E."/>
            <person name="Gao Y."/>
            <person name="Liu J."/>
            <person name="Shao H."/>
            <person name="Ye R."/>
            <person name="Li L."/>
            <person name="Wei W."/>
            <person name="Wang X."/>
            <person name="Wang C."/>
            <person name="Huo Q."/>
            <person name="Li W."/>
            <person name="Guo W."/>
            <person name="Chen H."/>
            <person name="Chen S."/>
            <person name="Zhou L."/>
            <person name="Zhou L."/>
            <person name="Ni X."/>
            <person name="Tian J."/>
            <person name="Zhou Y."/>
            <person name="Sheng Y."/>
            <person name="Liu T."/>
            <person name="Pan Y."/>
            <person name="Xia L."/>
            <person name="Li J."/>
            <person name="Zhao F."/>
            <person name="Cao W."/>
        </authorList>
    </citation>
    <scope>NUCLEOTIDE SEQUENCE</scope>
    <source>
        <strain evidence="2">Rmic-2018</strain>
        <tissue evidence="2">Larvae</tissue>
    </source>
</reference>
<keyword evidence="3" id="KW-1185">Reference proteome</keyword>
<evidence type="ECO:0000256" key="1">
    <source>
        <dbReference type="SAM" id="MobiDB-lite"/>
    </source>
</evidence>
<dbReference type="AlphaFoldDB" id="A0A9J6D1G9"/>
<feature type="region of interest" description="Disordered" evidence="1">
    <location>
        <begin position="137"/>
        <end position="160"/>
    </location>
</feature>
<gene>
    <name evidence="2" type="ORF">HPB51_026871</name>
</gene>